<reference evidence="1 2" key="1">
    <citation type="submission" date="2024-01" db="EMBL/GenBank/DDBJ databases">
        <title>The genomes of 5 underutilized Papilionoideae crops provide insights into root nodulation and disease resistanc.</title>
        <authorList>
            <person name="Jiang F."/>
        </authorList>
    </citation>
    <scope>NUCLEOTIDE SEQUENCE [LARGE SCALE GENOMIC DNA]</scope>
    <source>
        <strain evidence="1">LVBAO_FW01</strain>
        <tissue evidence="1">Leaves</tissue>
    </source>
</reference>
<comment type="caution">
    <text evidence="1">The sequence shown here is derived from an EMBL/GenBank/DDBJ whole genome shotgun (WGS) entry which is preliminary data.</text>
</comment>
<protein>
    <submittedName>
        <fullName evidence="1">Uncharacterized protein</fullName>
    </submittedName>
</protein>
<accession>A0AAN9JYM0</accession>
<evidence type="ECO:0000313" key="2">
    <source>
        <dbReference type="Proteomes" id="UP001367508"/>
    </source>
</evidence>
<name>A0AAN9JYM0_CANGL</name>
<gene>
    <name evidence="1" type="ORF">VNO77_44733</name>
</gene>
<dbReference type="Proteomes" id="UP001367508">
    <property type="component" value="Unassembled WGS sequence"/>
</dbReference>
<dbReference type="EMBL" id="JAYMYQ010000011">
    <property type="protein sequence ID" value="KAK7306776.1"/>
    <property type="molecule type" value="Genomic_DNA"/>
</dbReference>
<evidence type="ECO:0000313" key="1">
    <source>
        <dbReference type="EMBL" id="KAK7306776.1"/>
    </source>
</evidence>
<dbReference type="AlphaFoldDB" id="A0AAN9JYM0"/>
<proteinExistence type="predicted"/>
<keyword evidence="2" id="KW-1185">Reference proteome</keyword>
<sequence>MILNKDRNSGLAHCLGGLVQAQHIISMKYTPYRYVLASRFRCPPSLIGTLNWHFHVRTQSYTIRPLDIPFPLLWMTMKQVHHARDITGLTMAKDLDAACSVLS</sequence>
<organism evidence="1 2">
    <name type="scientific">Canavalia gladiata</name>
    <name type="common">Sword bean</name>
    <name type="synonym">Dolichos gladiatus</name>
    <dbReference type="NCBI Taxonomy" id="3824"/>
    <lineage>
        <taxon>Eukaryota</taxon>
        <taxon>Viridiplantae</taxon>
        <taxon>Streptophyta</taxon>
        <taxon>Embryophyta</taxon>
        <taxon>Tracheophyta</taxon>
        <taxon>Spermatophyta</taxon>
        <taxon>Magnoliopsida</taxon>
        <taxon>eudicotyledons</taxon>
        <taxon>Gunneridae</taxon>
        <taxon>Pentapetalae</taxon>
        <taxon>rosids</taxon>
        <taxon>fabids</taxon>
        <taxon>Fabales</taxon>
        <taxon>Fabaceae</taxon>
        <taxon>Papilionoideae</taxon>
        <taxon>50 kb inversion clade</taxon>
        <taxon>NPAAA clade</taxon>
        <taxon>indigoferoid/millettioid clade</taxon>
        <taxon>Phaseoleae</taxon>
        <taxon>Canavalia</taxon>
    </lineage>
</organism>